<dbReference type="EMBL" id="BMAO01019358">
    <property type="protein sequence ID" value="GFR30071.1"/>
    <property type="molecule type" value="Genomic_DNA"/>
</dbReference>
<dbReference type="OrthoDB" id="6435261at2759"/>
<dbReference type="AlphaFoldDB" id="A0A8X6M0Y0"/>
<proteinExistence type="predicted"/>
<comment type="caution">
    <text evidence="1">The sequence shown here is derived from an EMBL/GenBank/DDBJ whole genome shotgun (WGS) entry which is preliminary data.</text>
</comment>
<organism evidence="1 2">
    <name type="scientific">Trichonephila clavata</name>
    <name type="common">Joro spider</name>
    <name type="synonym">Nephila clavata</name>
    <dbReference type="NCBI Taxonomy" id="2740835"/>
    <lineage>
        <taxon>Eukaryota</taxon>
        <taxon>Metazoa</taxon>
        <taxon>Ecdysozoa</taxon>
        <taxon>Arthropoda</taxon>
        <taxon>Chelicerata</taxon>
        <taxon>Arachnida</taxon>
        <taxon>Araneae</taxon>
        <taxon>Araneomorphae</taxon>
        <taxon>Entelegynae</taxon>
        <taxon>Araneoidea</taxon>
        <taxon>Nephilidae</taxon>
        <taxon>Trichonephila</taxon>
    </lineage>
</organism>
<evidence type="ECO:0000313" key="2">
    <source>
        <dbReference type="Proteomes" id="UP000887116"/>
    </source>
</evidence>
<sequence length="113" mass="13138">MEIDGRRQLGVTSSKALDWSKWRDQRCLLLLATETAGLATMPFFMELGERHRVFVLPLPKTVEELKVRICNTLASATAQMLLNIGHEMEYHLDVVRVTKRSHTEHPRRMFTKF</sequence>
<dbReference type="Proteomes" id="UP000887116">
    <property type="component" value="Unassembled WGS sequence"/>
</dbReference>
<evidence type="ECO:0000313" key="1">
    <source>
        <dbReference type="EMBL" id="GFR30071.1"/>
    </source>
</evidence>
<keyword evidence="2" id="KW-1185">Reference proteome</keyword>
<accession>A0A8X6M0Y0</accession>
<reference evidence="1" key="1">
    <citation type="submission" date="2020-07" db="EMBL/GenBank/DDBJ databases">
        <title>Multicomponent nature underlies the extraordinary mechanical properties of spider dragline silk.</title>
        <authorList>
            <person name="Kono N."/>
            <person name="Nakamura H."/>
            <person name="Mori M."/>
            <person name="Yoshida Y."/>
            <person name="Ohtoshi R."/>
            <person name="Malay A.D."/>
            <person name="Moran D.A.P."/>
            <person name="Tomita M."/>
            <person name="Numata K."/>
            <person name="Arakawa K."/>
        </authorList>
    </citation>
    <scope>NUCLEOTIDE SEQUENCE</scope>
</reference>
<name>A0A8X6M0Y0_TRICU</name>
<gene>
    <name evidence="1" type="primary">AVEN_24069_1</name>
    <name evidence="1" type="ORF">TNCT_192201</name>
</gene>
<protein>
    <submittedName>
        <fullName evidence="1">Uncharacterized protein</fullName>
    </submittedName>
</protein>